<dbReference type="Proteomes" id="UP000694251">
    <property type="component" value="Chromosome 13"/>
</dbReference>
<accession>A0A8T1XVB2</accession>
<evidence type="ECO:0000313" key="1">
    <source>
        <dbReference type="EMBL" id="KAG7536447.1"/>
    </source>
</evidence>
<dbReference type="AlphaFoldDB" id="A0A8T1XVB2"/>
<protein>
    <submittedName>
        <fullName evidence="1">Uncharacterized protein</fullName>
    </submittedName>
</protein>
<keyword evidence="2" id="KW-1185">Reference proteome</keyword>
<gene>
    <name evidence="1" type="ORF">ISN44_As13g003940</name>
</gene>
<sequence length="50" mass="5511">MLFRLCSGFSPGVTPSNRLEKEVDSNAVISHSTNWVSRSSTTTVGNFYET</sequence>
<organism evidence="1 2">
    <name type="scientific">Arabidopsis suecica</name>
    <name type="common">Swedish thale-cress</name>
    <name type="synonym">Cardaminopsis suecica</name>
    <dbReference type="NCBI Taxonomy" id="45249"/>
    <lineage>
        <taxon>Eukaryota</taxon>
        <taxon>Viridiplantae</taxon>
        <taxon>Streptophyta</taxon>
        <taxon>Embryophyta</taxon>
        <taxon>Tracheophyta</taxon>
        <taxon>Spermatophyta</taxon>
        <taxon>Magnoliopsida</taxon>
        <taxon>eudicotyledons</taxon>
        <taxon>Gunneridae</taxon>
        <taxon>Pentapetalae</taxon>
        <taxon>rosids</taxon>
        <taxon>malvids</taxon>
        <taxon>Brassicales</taxon>
        <taxon>Brassicaceae</taxon>
        <taxon>Camelineae</taxon>
        <taxon>Arabidopsis</taxon>
    </lineage>
</organism>
<reference evidence="1 2" key="1">
    <citation type="submission" date="2020-12" db="EMBL/GenBank/DDBJ databases">
        <title>Concerted genomic and epigenomic changes stabilize Arabidopsis allopolyploids.</title>
        <authorList>
            <person name="Chen Z."/>
        </authorList>
    </citation>
    <scope>NUCLEOTIDE SEQUENCE [LARGE SCALE GENOMIC DNA]</scope>
    <source>
        <strain evidence="1">As9502</strain>
        <tissue evidence="1">Leaf</tissue>
    </source>
</reference>
<evidence type="ECO:0000313" key="2">
    <source>
        <dbReference type="Proteomes" id="UP000694251"/>
    </source>
</evidence>
<name>A0A8T1XVB2_ARASU</name>
<proteinExistence type="predicted"/>
<comment type="caution">
    <text evidence="1">The sequence shown here is derived from an EMBL/GenBank/DDBJ whole genome shotgun (WGS) entry which is preliminary data.</text>
</comment>
<dbReference type="EMBL" id="JAEFBJ010000013">
    <property type="protein sequence ID" value="KAG7536447.1"/>
    <property type="molecule type" value="Genomic_DNA"/>
</dbReference>